<accession>A0A0K2ZKU6</accession>
<evidence type="ECO:0008006" key="4">
    <source>
        <dbReference type="Google" id="ProtNLM"/>
    </source>
</evidence>
<evidence type="ECO:0000313" key="2">
    <source>
        <dbReference type="EMBL" id="CTP85557.1"/>
    </source>
</evidence>
<dbReference type="RefSeq" id="WP_053837569.1">
    <property type="nucleotide sequence ID" value="NZ_CP076251.1"/>
</dbReference>
<organism evidence="2 3">
    <name type="scientific">Xanthomonas graminis pv. phlei</name>
    <dbReference type="NCBI Taxonomy" id="487906"/>
    <lineage>
        <taxon>Bacteria</taxon>
        <taxon>Pseudomonadati</taxon>
        <taxon>Pseudomonadota</taxon>
        <taxon>Gammaproteobacteria</taxon>
        <taxon>Lysobacterales</taxon>
        <taxon>Lysobacteraceae</taxon>
        <taxon>Xanthomonas</taxon>
        <taxon>Xanthomonas translucens group</taxon>
        <taxon>Xanthomonas graminis</taxon>
    </lineage>
</organism>
<evidence type="ECO:0000256" key="1">
    <source>
        <dbReference type="SAM" id="MobiDB-lite"/>
    </source>
</evidence>
<protein>
    <recommendedName>
        <fullName evidence="4">DUF2589 domain-containing protein</fullName>
    </recommendedName>
</protein>
<gene>
    <name evidence="2" type="ORF">XTPLMG730_1170</name>
</gene>
<dbReference type="AlphaFoldDB" id="A0A0K2ZKU6"/>
<feature type="region of interest" description="Disordered" evidence="1">
    <location>
        <begin position="108"/>
        <end position="141"/>
    </location>
</feature>
<name>A0A0K2ZKU6_9XANT</name>
<dbReference type="EMBL" id="CXOJ01000018">
    <property type="protein sequence ID" value="CTP85557.1"/>
    <property type="molecule type" value="Genomic_DNA"/>
</dbReference>
<dbReference type="Proteomes" id="UP000045978">
    <property type="component" value="Unassembled WGS sequence"/>
</dbReference>
<reference evidence="2 3" key="1">
    <citation type="submission" date="2015-07" db="EMBL/GenBank/DDBJ databases">
        <authorList>
            <person name="Noorani M."/>
        </authorList>
    </citation>
    <scope>NUCLEOTIDE SEQUENCE [LARGE SCALE GENOMIC DNA]</scope>
    <source>
        <strain evidence="2">LMG730</strain>
    </source>
</reference>
<proteinExistence type="predicted"/>
<dbReference type="InterPro" id="IPR024510">
    <property type="entry name" value="DUF2589"/>
</dbReference>
<sequence>MAGQTALNDLIEALAGAVIEAQDRIEQHQMANLGDYFDEFHRPKSVIIRLPSQHPQAGEDDEDYYRAPLLPLVSTNVLRIKDVEISFDAQLGDMGGLQSSEGFYAPPPPPSATAPAAAQGAWRSKRSAAKSSVRVDTSASAKSQRHSAVHVVLRVEGTEPTDGAARLMNHLAQTQGVFKTVIADKPTAAGTDDVTNPPT</sequence>
<evidence type="ECO:0000313" key="3">
    <source>
        <dbReference type="Proteomes" id="UP000045978"/>
    </source>
</evidence>
<dbReference type="Pfam" id="PF11655">
    <property type="entry name" value="DUF2589"/>
    <property type="match status" value="1"/>
</dbReference>